<accession>A0A067MDU5</accession>
<proteinExistence type="predicted"/>
<sequence length="74" mass="7960">MSPRPRRPPAMVCPFLIASASALVGDDAAPRAAIKRTLPLSVVPSANKLSQNNRRVHNASLDSTTAANKQWVRL</sequence>
<feature type="signal peptide" evidence="1">
    <location>
        <begin position="1"/>
        <end position="22"/>
    </location>
</feature>
<feature type="chain" id="PRO_5001645490" description="Secreted protein" evidence="1">
    <location>
        <begin position="23"/>
        <end position="74"/>
    </location>
</feature>
<evidence type="ECO:0000313" key="3">
    <source>
        <dbReference type="Proteomes" id="UP000027195"/>
    </source>
</evidence>
<name>A0A067MDU5_BOTB1</name>
<dbReference type="EMBL" id="KL198075">
    <property type="protein sequence ID" value="KDQ09761.1"/>
    <property type="molecule type" value="Genomic_DNA"/>
</dbReference>
<keyword evidence="1" id="KW-0732">Signal</keyword>
<evidence type="ECO:0008006" key="4">
    <source>
        <dbReference type="Google" id="ProtNLM"/>
    </source>
</evidence>
<reference evidence="3" key="1">
    <citation type="journal article" date="2014" name="Proc. Natl. Acad. Sci. U.S.A.">
        <title>Extensive sampling of basidiomycete genomes demonstrates inadequacy of the white-rot/brown-rot paradigm for wood decay fungi.</title>
        <authorList>
            <person name="Riley R."/>
            <person name="Salamov A.A."/>
            <person name="Brown D.W."/>
            <person name="Nagy L.G."/>
            <person name="Floudas D."/>
            <person name="Held B.W."/>
            <person name="Levasseur A."/>
            <person name="Lombard V."/>
            <person name="Morin E."/>
            <person name="Otillar R."/>
            <person name="Lindquist E.A."/>
            <person name="Sun H."/>
            <person name="LaButti K.M."/>
            <person name="Schmutz J."/>
            <person name="Jabbour D."/>
            <person name="Luo H."/>
            <person name="Baker S.E."/>
            <person name="Pisabarro A.G."/>
            <person name="Walton J.D."/>
            <person name="Blanchette R.A."/>
            <person name="Henrissat B."/>
            <person name="Martin F."/>
            <person name="Cullen D."/>
            <person name="Hibbett D.S."/>
            <person name="Grigoriev I.V."/>
        </authorList>
    </citation>
    <scope>NUCLEOTIDE SEQUENCE [LARGE SCALE GENOMIC DNA]</scope>
    <source>
        <strain evidence="3">FD-172 SS1</strain>
    </source>
</reference>
<protein>
    <recommendedName>
        <fullName evidence="4">Secreted protein</fullName>
    </recommendedName>
</protein>
<gene>
    <name evidence="2" type="ORF">BOTBODRAFT_58516</name>
</gene>
<organism evidence="2 3">
    <name type="scientific">Botryobasidium botryosum (strain FD-172 SS1)</name>
    <dbReference type="NCBI Taxonomy" id="930990"/>
    <lineage>
        <taxon>Eukaryota</taxon>
        <taxon>Fungi</taxon>
        <taxon>Dikarya</taxon>
        <taxon>Basidiomycota</taxon>
        <taxon>Agaricomycotina</taxon>
        <taxon>Agaricomycetes</taxon>
        <taxon>Cantharellales</taxon>
        <taxon>Botryobasidiaceae</taxon>
        <taxon>Botryobasidium</taxon>
    </lineage>
</organism>
<dbReference type="Proteomes" id="UP000027195">
    <property type="component" value="Unassembled WGS sequence"/>
</dbReference>
<keyword evidence="3" id="KW-1185">Reference proteome</keyword>
<dbReference type="InParanoid" id="A0A067MDU5"/>
<evidence type="ECO:0000313" key="2">
    <source>
        <dbReference type="EMBL" id="KDQ09761.1"/>
    </source>
</evidence>
<dbReference type="HOGENOM" id="CLU_2687482_0_0_1"/>
<dbReference type="AlphaFoldDB" id="A0A067MDU5"/>
<evidence type="ECO:0000256" key="1">
    <source>
        <dbReference type="SAM" id="SignalP"/>
    </source>
</evidence>